<organism evidence="6 7">
    <name type="scientific">Sporolactobacillus laevolacticus DSM 442</name>
    <dbReference type="NCBI Taxonomy" id="1395513"/>
    <lineage>
        <taxon>Bacteria</taxon>
        <taxon>Bacillati</taxon>
        <taxon>Bacillota</taxon>
        <taxon>Bacilli</taxon>
        <taxon>Bacillales</taxon>
        <taxon>Sporolactobacillaceae</taxon>
        <taxon>Sporolactobacillus</taxon>
    </lineage>
</organism>
<name>V6ITS7_9BACL</name>
<feature type="DNA-binding region" description="H-T-H motif" evidence="4">
    <location>
        <begin position="34"/>
        <end position="53"/>
    </location>
</feature>
<dbReference type="SUPFAM" id="SSF48498">
    <property type="entry name" value="Tetracyclin repressor-like, C-terminal domain"/>
    <property type="match status" value="1"/>
</dbReference>
<feature type="domain" description="HTH tetR-type" evidence="5">
    <location>
        <begin position="11"/>
        <end position="71"/>
    </location>
</feature>
<dbReference type="FunFam" id="1.10.10.60:FF:000141">
    <property type="entry name" value="TetR family transcriptional regulator"/>
    <property type="match status" value="1"/>
</dbReference>
<dbReference type="InterPro" id="IPR036271">
    <property type="entry name" value="Tet_transcr_reg_TetR-rel_C_sf"/>
</dbReference>
<dbReference type="eggNOG" id="COG1309">
    <property type="taxonomic scope" value="Bacteria"/>
</dbReference>
<keyword evidence="1" id="KW-0805">Transcription regulation</keyword>
<dbReference type="EMBL" id="AWTC01000026">
    <property type="protein sequence ID" value="EST10303.1"/>
    <property type="molecule type" value="Genomic_DNA"/>
</dbReference>
<dbReference type="PANTHER" id="PTHR30328">
    <property type="entry name" value="TRANSCRIPTIONAL REPRESSOR"/>
    <property type="match status" value="1"/>
</dbReference>
<dbReference type="InterPro" id="IPR009057">
    <property type="entry name" value="Homeodomain-like_sf"/>
</dbReference>
<evidence type="ECO:0000256" key="3">
    <source>
        <dbReference type="ARBA" id="ARBA00023163"/>
    </source>
</evidence>
<dbReference type="PANTHER" id="PTHR30328:SF54">
    <property type="entry name" value="HTH-TYPE TRANSCRIPTIONAL REPRESSOR SCO4008"/>
    <property type="match status" value="1"/>
</dbReference>
<keyword evidence="2 4" id="KW-0238">DNA-binding</keyword>
<dbReference type="InterPro" id="IPR001647">
    <property type="entry name" value="HTH_TetR"/>
</dbReference>
<evidence type="ECO:0000313" key="7">
    <source>
        <dbReference type="Proteomes" id="UP000018296"/>
    </source>
</evidence>
<dbReference type="GO" id="GO:0003677">
    <property type="term" value="F:DNA binding"/>
    <property type="evidence" value="ECO:0007669"/>
    <property type="project" value="UniProtKB-UniRule"/>
</dbReference>
<evidence type="ECO:0000259" key="5">
    <source>
        <dbReference type="PROSITE" id="PS50977"/>
    </source>
</evidence>
<reference evidence="6 7" key="1">
    <citation type="journal article" date="2013" name="Genome Announc.">
        <title>Genome Sequence of Sporolactobacillus laevolacticus DSM442, an Efficient Polymer-Grade D-Lactate Producer from Agricultural Waste Cottonseed as a Nitrogen Source.</title>
        <authorList>
            <person name="Wang H."/>
            <person name="Wang L."/>
            <person name="Ju J."/>
            <person name="Yu B."/>
            <person name="Ma Y."/>
        </authorList>
    </citation>
    <scope>NUCLEOTIDE SEQUENCE [LARGE SCALE GENOMIC DNA]</scope>
    <source>
        <strain evidence="6 7">DSM 442</strain>
    </source>
</reference>
<dbReference type="Pfam" id="PF00440">
    <property type="entry name" value="TetR_N"/>
    <property type="match status" value="1"/>
</dbReference>
<dbReference type="Gene3D" id="1.10.10.60">
    <property type="entry name" value="Homeodomain-like"/>
    <property type="match status" value="1"/>
</dbReference>
<sequence length="218" mass="25296">MVVSKRDLDKKRKKNAIIDAAELLFFIKGYDRSTMDDLAKEAQFSKRTLYVYFNSKEQIYFEIMIRGYRRLIAMLNKGEYPEAKADAKLRQMTRIFYQFSKEFPDYFTAIFSYENGEMDFQNDIPDESRETCYALGEVIFNKLTTLIKEGQETGVFRSELNVVETAIILWSSMIGIFNTSKTKANYIQNYHSVSPDALVSSAFELMIRSIRNNNGGIS</sequence>
<dbReference type="Proteomes" id="UP000018296">
    <property type="component" value="Unassembled WGS sequence"/>
</dbReference>
<evidence type="ECO:0000256" key="1">
    <source>
        <dbReference type="ARBA" id="ARBA00023015"/>
    </source>
</evidence>
<comment type="caution">
    <text evidence="6">The sequence shown here is derived from an EMBL/GenBank/DDBJ whole genome shotgun (WGS) entry which is preliminary data.</text>
</comment>
<protein>
    <submittedName>
        <fullName evidence="6">TetR family transcriptional regulator</fullName>
    </submittedName>
</protein>
<dbReference type="AlphaFoldDB" id="V6ITS7"/>
<proteinExistence type="predicted"/>
<keyword evidence="3" id="KW-0804">Transcription</keyword>
<dbReference type="Gene3D" id="1.10.357.10">
    <property type="entry name" value="Tetracycline Repressor, domain 2"/>
    <property type="match status" value="1"/>
</dbReference>
<dbReference type="STRING" id="1395513.P343_17800"/>
<accession>V6ITS7</accession>
<dbReference type="PRINTS" id="PR00455">
    <property type="entry name" value="HTHTETR"/>
</dbReference>
<evidence type="ECO:0000256" key="2">
    <source>
        <dbReference type="ARBA" id="ARBA00023125"/>
    </source>
</evidence>
<keyword evidence="7" id="KW-1185">Reference proteome</keyword>
<evidence type="ECO:0000313" key="6">
    <source>
        <dbReference type="EMBL" id="EST10303.1"/>
    </source>
</evidence>
<gene>
    <name evidence="6" type="ORF">P343_17800</name>
</gene>
<dbReference type="GO" id="GO:0045892">
    <property type="term" value="P:negative regulation of DNA-templated transcription"/>
    <property type="evidence" value="ECO:0007669"/>
    <property type="project" value="UniProtKB-ARBA"/>
</dbReference>
<dbReference type="SUPFAM" id="SSF46689">
    <property type="entry name" value="Homeodomain-like"/>
    <property type="match status" value="1"/>
</dbReference>
<dbReference type="PATRIC" id="fig|1395513.3.peg.3615"/>
<dbReference type="InterPro" id="IPR050109">
    <property type="entry name" value="HTH-type_TetR-like_transc_reg"/>
</dbReference>
<evidence type="ECO:0000256" key="4">
    <source>
        <dbReference type="PROSITE-ProRule" id="PRU00335"/>
    </source>
</evidence>
<dbReference type="PROSITE" id="PS50977">
    <property type="entry name" value="HTH_TETR_2"/>
    <property type="match status" value="1"/>
</dbReference>